<evidence type="ECO:0000313" key="1">
    <source>
        <dbReference type="EMBL" id="KAK8489419.1"/>
    </source>
</evidence>
<reference evidence="1 2" key="1">
    <citation type="journal article" date="2024" name="G3 (Bethesda)">
        <title>Genome assembly of Hibiscus sabdariffa L. provides insights into metabolisms of medicinal natural products.</title>
        <authorList>
            <person name="Kim T."/>
        </authorList>
    </citation>
    <scope>NUCLEOTIDE SEQUENCE [LARGE SCALE GENOMIC DNA]</scope>
    <source>
        <strain evidence="1">TK-2024</strain>
        <tissue evidence="1">Old leaves</tissue>
    </source>
</reference>
<protein>
    <submittedName>
        <fullName evidence="1">Uncharacterized protein</fullName>
    </submittedName>
</protein>
<comment type="caution">
    <text evidence="1">The sequence shown here is derived from an EMBL/GenBank/DDBJ whole genome shotgun (WGS) entry which is preliminary data.</text>
</comment>
<dbReference type="Proteomes" id="UP001396334">
    <property type="component" value="Unassembled WGS sequence"/>
</dbReference>
<sequence>MMLMSEYRLDLAVGFHHYSMVVVFEFCLDLELQLMVDLSEYHLDFALDLELHLMMDLSEDHPATTVSKPSKHNHLCSAPCRSSAM</sequence>
<dbReference type="EMBL" id="JBBPBN010000314">
    <property type="protein sequence ID" value="KAK8489419.1"/>
    <property type="molecule type" value="Genomic_DNA"/>
</dbReference>
<gene>
    <name evidence="1" type="ORF">V6N11_063572</name>
</gene>
<proteinExistence type="predicted"/>
<evidence type="ECO:0000313" key="2">
    <source>
        <dbReference type="Proteomes" id="UP001396334"/>
    </source>
</evidence>
<accession>A0ABR2A9B8</accession>
<name>A0ABR2A9B8_9ROSI</name>
<organism evidence="1 2">
    <name type="scientific">Hibiscus sabdariffa</name>
    <name type="common">roselle</name>
    <dbReference type="NCBI Taxonomy" id="183260"/>
    <lineage>
        <taxon>Eukaryota</taxon>
        <taxon>Viridiplantae</taxon>
        <taxon>Streptophyta</taxon>
        <taxon>Embryophyta</taxon>
        <taxon>Tracheophyta</taxon>
        <taxon>Spermatophyta</taxon>
        <taxon>Magnoliopsida</taxon>
        <taxon>eudicotyledons</taxon>
        <taxon>Gunneridae</taxon>
        <taxon>Pentapetalae</taxon>
        <taxon>rosids</taxon>
        <taxon>malvids</taxon>
        <taxon>Malvales</taxon>
        <taxon>Malvaceae</taxon>
        <taxon>Malvoideae</taxon>
        <taxon>Hibiscus</taxon>
    </lineage>
</organism>
<keyword evidence="2" id="KW-1185">Reference proteome</keyword>